<reference evidence="1" key="1">
    <citation type="journal article" date="2019" name="bioRxiv">
        <title>The Genome of the Zebra Mussel, Dreissena polymorpha: A Resource for Invasive Species Research.</title>
        <authorList>
            <person name="McCartney M.A."/>
            <person name="Auch B."/>
            <person name="Kono T."/>
            <person name="Mallez S."/>
            <person name="Zhang Y."/>
            <person name="Obille A."/>
            <person name="Becker A."/>
            <person name="Abrahante J.E."/>
            <person name="Garbe J."/>
            <person name="Badalamenti J.P."/>
            <person name="Herman A."/>
            <person name="Mangelson H."/>
            <person name="Liachko I."/>
            <person name="Sullivan S."/>
            <person name="Sone E.D."/>
            <person name="Koren S."/>
            <person name="Silverstein K.A.T."/>
            <person name="Beckman K.B."/>
            <person name="Gohl D.M."/>
        </authorList>
    </citation>
    <scope>NUCLEOTIDE SEQUENCE</scope>
    <source>
        <strain evidence="1">Duluth1</strain>
        <tissue evidence="1">Whole animal</tissue>
    </source>
</reference>
<accession>A0A9D4DKK8</accession>
<name>A0A9D4DKK8_DREPO</name>
<protein>
    <submittedName>
        <fullName evidence="1">Uncharacterized protein</fullName>
    </submittedName>
</protein>
<proteinExistence type="predicted"/>
<dbReference type="Proteomes" id="UP000828390">
    <property type="component" value="Unassembled WGS sequence"/>
</dbReference>
<comment type="caution">
    <text evidence="1">The sequence shown here is derived from an EMBL/GenBank/DDBJ whole genome shotgun (WGS) entry which is preliminary data.</text>
</comment>
<evidence type="ECO:0000313" key="2">
    <source>
        <dbReference type="Proteomes" id="UP000828390"/>
    </source>
</evidence>
<sequence>MVQVTTVTTINNFWPNRVQDGVSTSLPTFTRYCNRNIVTINKHVLQLSAVCLTVNSKHVKIVVCYNSSTHIYCEPAPIVLERRRSVILIDSFNMSLRQLYWIGGGALF</sequence>
<evidence type="ECO:0000313" key="1">
    <source>
        <dbReference type="EMBL" id="KAH3750663.1"/>
    </source>
</evidence>
<dbReference type="AlphaFoldDB" id="A0A9D4DKK8"/>
<keyword evidence="2" id="KW-1185">Reference proteome</keyword>
<dbReference type="EMBL" id="JAIWYP010000010">
    <property type="protein sequence ID" value="KAH3750663.1"/>
    <property type="molecule type" value="Genomic_DNA"/>
</dbReference>
<gene>
    <name evidence="1" type="ORF">DPMN_185192</name>
</gene>
<organism evidence="1 2">
    <name type="scientific">Dreissena polymorpha</name>
    <name type="common">Zebra mussel</name>
    <name type="synonym">Mytilus polymorpha</name>
    <dbReference type="NCBI Taxonomy" id="45954"/>
    <lineage>
        <taxon>Eukaryota</taxon>
        <taxon>Metazoa</taxon>
        <taxon>Spiralia</taxon>
        <taxon>Lophotrochozoa</taxon>
        <taxon>Mollusca</taxon>
        <taxon>Bivalvia</taxon>
        <taxon>Autobranchia</taxon>
        <taxon>Heteroconchia</taxon>
        <taxon>Euheterodonta</taxon>
        <taxon>Imparidentia</taxon>
        <taxon>Neoheterodontei</taxon>
        <taxon>Myida</taxon>
        <taxon>Dreissenoidea</taxon>
        <taxon>Dreissenidae</taxon>
        <taxon>Dreissena</taxon>
    </lineage>
</organism>
<reference evidence="1" key="2">
    <citation type="submission" date="2020-11" db="EMBL/GenBank/DDBJ databases">
        <authorList>
            <person name="McCartney M.A."/>
            <person name="Auch B."/>
            <person name="Kono T."/>
            <person name="Mallez S."/>
            <person name="Becker A."/>
            <person name="Gohl D.M."/>
            <person name="Silverstein K.A.T."/>
            <person name="Koren S."/>
            <person name="Bechman K.B."/>
            <person name="Herman A."/>
            <person name="Abrahante J.E."/>
            <person name="Garbe J."/>
        </authorList>
    </citation>
    <scope>NUCLEOTIDE SEQUENCE</scope>
    <source>
        <strain evidence="1">Duluth1</strain>
        <tissue evidence="1">Whole animal</tissue>
    </source>
</reference>